<evidence type="ECO:0000256" key="3">
    <source>
        <dbReference type="ARBA" id="ARBA00022827"/>
    </source>
</evidence>
<feature type="active site" description="Proton acceptor" evidence="8">
    <location>
        <position position="441"/>
    </location>
</feature>
<keyword evidence="6" id="KW-1015">Disulfide bond</keyword>
<name>A0A9Y2IDS5_9PSEU</name>
<dbReference type="InterPro" id="IPR016156">
    <property type="entry name" value="FAD/NAD-linked_Rdtase_dimer_sf"/>
</dbReference>
<evidence type="ECO:0000256" key="2">
    <source>
        <dbReference type="ARBA" id="ARBA00022630"/>
    </source>
</evidence>
<evidence type="ECO:0000256" key="1">
    <source>
        <dbReference type="ARBA" id="ARBA00007532"/>
    </source>
</evidence>
<keyword evidence="2 11" id="KW-0285">Flavoprotein</keyword>
<evidence type="ECO:0000256" key="10">
    <source>
        <dbReference type="PIRSR" id="PIRSR000350-4"/>
    </source>
</evidence>
<keyword evidence="9" id="KW-0547">Nucleotide-binding</keyword>
<dbReference type="EMBL" id="CP127294">
    <property type="protein sequence ID" value="WIX77265.1"/>
    <property type="molecule type" value="Genomic_DNA"/>
</dbReference>
<keyword evidence="9" id="KW-0520">NAD</keyword>
<keyword evidence="4" id="KW-0521">NADP</keyword>
<dbReference type="SUPFAM" id="SSF51905">
    <property type="entry name" value="FAD/NAD(P)-binding domain"/>
    <property type="match status" value="1"/>
</dbReference>
<feature type="binding site" evidence="9">
    <location>
        <position position="263"/>
    </location>
    <ligand>
        <name>NAD(+)</name>
        <dbReference type="ChEBI" id="CHEBI:57540"/>
    </ligand>
</feature>
<dbReference type="InterPro" id="IPR023753">
    <property type="entry name" value="FAD/NAD-binding_dom"/>
</dbReference>
<keyword evidence="5 11" id="KW-0560">Oxidoreductase</keyword>
<dbReference type="Pfam" id="PF07992">
    <property type="entry name" value="Pyr_redox_2"/>
    <property type="match status" value="1"/>
</dbReference>
<evidence type="ECO:0000256" key="9">
    <source>
        <dbReference type="PIRSR" id="PIRSR000350-3"/>
    </source>
</evidence>
<evidence type="ECO:0000256" key="8">
    <source>
        <dbReference type="PIRSR" id="PIRSR000350-2"/>
    </source>
</evidence>
<keyword evidence="7 11" id="KW-0676">Redox-active center</keyword>
<gene>
    <name evidence="14" type="ORF">QRX50_38610</name>
</gene>
<evidence type="ECO:0000313" key="14">
    <source>
        <dbReference type="EMBL" id="WIX77265.1"/>
    </source>
</evidence>
<evidence type="ECO:0000259" key="12">
    <source>
        <dbReference type="Pfam" id="PF02852"/>
    </source>
</evidence>
<dbReference type="InterPro" id="IPR036188">
    <property type="entry name" value="FAD/NAD-bd_sf"/>
</dbReference>
<evidence type="ECO:0000256" key="6">
    <source>
        <dbReference type="ARBA" id="ARBA00023157"/>
    </source>
</evidence>
<dbReference type="Gene3D" id="3.30.390.30">
    <property type="match status" value="1"/>
</dbReference>
<dbReference type="GO" id="GO:0016668">
    <property type="term" value="F:oxidoreductase activity, acting on a sulfur group of donors, NAD(P) as acceptor"/>
    <property type="evidence" value="ECO:0007669"/>
    <property type="project" value="InterPro"/>
</dbReference>
<dbReference type="InterPro" id="IPR001100">
    <property type="entry name" value="Pyr_nuc-diS_OxRdtase"/>
</dbReference>
<dbReference type="RefSeq" id="WP_285968006.1">
    <property type="nucleotide sequence ID" value="NZ_CP127294.1"/>
</dbReference>
<dbReference type="SUPFAM" id="SSF55424">
    <property type="entry name" value="FAD/NAD-linked reductases, dimerisation (C-terminal) domain"/>
    <property type="match status" value="1"/>
</dbReference>
<dbReference type="GO" id="GO:0003955">
    <property type="term" value="F:NAD(P)H dehydrogenase (quinone) activity"/>
    <property type="evidence" value="ECO:0007669"/>
    <property type="project" value="TreeGrafter"/>
</dbReference>
<proteinExistence type="inferred from homology"/>
<dbReference type="GO" id="GO:0050660">
    <property type="term" value="F:flavin adenine dinucleotide binding"/>
    <property type="evidence" value="ECO:0007669"/>
    <property type="project" value="TreeGrafter"/>
</dbReference>
<feature type="domain" description="Pyridine nucleotide-disulphide oxidoreductase dimerisation" evidence="12">
    <location>
        <begin position="340"/>
        <end position="450"/>
    </location>
</feature>
<dbReference type="AlphaFoldDB" id="A0A9Y2IDS5"/>
<dbReference type="FunFam" id="3.30.390.30:FF:000001">
    <property type="entry name" value="Dihydrolipoyl dehydrogenase"/>
    <property type="match status" value="1"/>
</dbReference>
<evidence type="ECO:0000256" key="11">
    <source>
        <dbReference type="RuleBase" id="RU003691"/>
    </source>
</evidence>
<keyword evidence="15" id="KW-1185">Reference proteome</keyword>
<feature type="binding site" evidence="9">
    <location>
        <position position="54"/>
    </location>
    <ligand>
        <name>FAD</name>
        <dbReference type="ChEBI" id="CHEBI:57692"/>
    </ligand>
</feature>
<dbReference type="Gene3D" id="3.50.50.60">
    <property type="entry name" value="FAD/NAD(P)-binding domain"/>
    <property type="match status" value="2"/>
</dbReference>
<dbReference type="PROSITE" id="PS00076">
    <property type="entry name" value="PYRIDINE_REDOX_1"/>
    <property type="match status" value="1"/>
</dbReference>
<sequence>MDDMHFDLVVIGFGKGGKTLAAALGKLGKRVAMIEQSAAMYGGTCINIGCVPTKSLVHHAEHPGAGTPPERHRQAVEATRALTAAMRGKNFAMLDTIDTVTVITGKATFLDPKTVRVAAGEDVLRVTAETIVINTGAVPTVPAIPGLRESTRLLTSTDLIDLDHLPKHLAILGGGYVGVEFASTYAQFGSAVTVLDAAPRIMPREDEDIAAAATAILRGAGVEFVSDAHVTGVRDIDNGVEITYEIDGQTHTLAADEVLAATGRTPATEGLGLDRAGVRTTETGAVEVDEHLRTSQPHIFAIGDVNGGPQFTYISLDDYRIVADQLLGGGKRSTRDRKFIPYTVFMSPALSRAGLTEREAVARGLPVKVVEKAIADIAAMPRSKIVGETRGLMKFVVDRETDLILGATLLGVDSQELINLVTLAMRHDVTATELRDSVYTHPSSSEAFNEVLGTPPVRTH</sequence>
<dbReference type="Pfam" id="PF02852">
    <property type="entry name" value="Pyr_redox_dim"/>
    <property type="match status" value="1"/>
</dbReference>
<dbReference type="KEGG" id="acab:QRX50_38610"/>
<dbReference type="PANTHER" id="PTHR43014:SF4">
    <property type="entry name" value="PYRIDINE NUCLEOTIDE-DISULFIDE OXIDOREDUCTASE RCLA-RELATED"/>
    <property type="match status" value="1"/>
</dbReference>
<dbReference type="InterPro" id="IPR012999">
    <property type="entry name" value="Pyr_OxRdtase_I_AS"/>
</dbReference>
<organism evidence="14 15">
    <name type="scientific">Amycolatopsis carbonis</name>
    <dbReference type="NCBI Taxonomy" id="715471"/>
    <lineage>
        <taxon>Bacteria</taxon>
        <taxon>Bacillati</taxon>
        <taxon>Actinomycetota</taxon>
        <taxon>Actinomycetes</taxon>
        <taxon>Pseudonocardiales</taxon>
        <taxon>Pseudonocardiaceae</taxon>
        <taxon>Amycolatopsis</taxon>
    </lineage>
</organism>
<dbReference type="PRINTS" id="PR00411">
    <property type="entry name" value="PNDRDTASEI"/>
</dbReference>
<reference evidence="14 15" key="1">
    <citation type="submission" date="2023-06" db="EMBL/GenBank/DDBJ databases">
        <authorList>
            <person name="Oyuntsetseg B."/>
            <person name="Kim S.B."/>
        </authorList>
    </citation>
    <scope>NUCLEOTIDE SEQUENCE [LARGE SCALE GENOMIC DNA]</scope>
    <source>
        <strain evidence="14 15">2-15</strain>
    </source>
</reference>
<dbReference type="InterPro" id="IPR004099">
    <property type="entry name" value="Pyr_nucl-diS_OxRdtase_dimer"/>
</dbReference>
<dbReference type="PIRSF" id="PIRSF000350">
    <property type="entry name" value="Mercury_reductase_MerA"/>
    <property type="match status" value="1"/>
</dbReference>
<comment type="similarity">
    <text evidence="1 11">Belongs to the class-I pyridine nucleotide-disulfide oxidoreductase family.</text>
</comment>
<dbReference type="Proteomes" id="UP001236014">
    <property type="component" value="Chromosome"/>
</dbReference>
<feature type="disulfide bond" description="Redox-active" evidence="10">
    <location>
        <begin position="45"/>
        <end position="50"/>
    </location>
</feature>
<accession>A0A9Y2IDS5</accession>
<feature type="binding site" evidence="9">
    <location>
        <begin position="173"/>
        <end position="180"/>
    </location>
    <ligand>
        <name>NAD(+)</name>
        <dbReference type="ChEBI" id="CHEBI:57540"/>
    </ligand>
</feature>
<comment type="cofactor">
    <cofactor evidence="9">
        <name>FAD</name>
        <dbReference type="ChEBI" id="CHEBI:57692"/>
    </cofactor>
    <text evidence="9">Binds 1 FAD per subunit.</text>
</comment>
<evidence type="ECO:0000313" key="15">
    <source>
        <dbReference type="Proteomes" id="UP001236014"/>
    </source>
</evidence>
<evidence type="ECO:0000256" key="7">
    <source>
        <dbReference type="ARBA" id="ARBA00023284"/>
    </source>
</evidence>
<feature type="binding site" evidence="9">
    <location>
        <position position="304"/>
    </location>
    <ligand>
        <name>FAD</name>
        <dbReference type="ChEBI" id="CHEBI:57692"/>
    </ligand>
</feature>
<evidence type="ECO:0000256" key="4">
    <source>
        <dbReference type="ARBA" id="ARBA00022857"/>
    </source>
</evidence>
<evidence type="ECO:0000256" key="5">
    <source>
        <dbReference type="ARBA" id="ARBA00023002"/>
    </source>
</evidence>
<dbReference type="PRINTS" id="PR00368">
    <property type="entry name" value="FADPNR"/>
</dbReference>
<protein>
    <submittedName>
        <fullName evidence="14">FAD-dependent oxidoreductase</fullName>
    </submittedName>
</protein>
<dbReference type="PANTHER" id="PTHR43014">
    <property type="entry name" value="MERCURIC REDUCTASE"/>
    <property type="match status" value="1"/>
</dbReference>
<feature type="domain" description="FAD/NAD(P)-binding" evidence="13">
    <location>
        <begin position="6"/>
        <end position="314"/>
    </location>
</feature>
<keyword evidence="3 9" id="KW-0274">FAD</keyword>
<evidence type="ECO:0000259" key="13">
    <source>
        <dbReference type="Pfam" id="PF07992"/>
    </source>
</evidence>